<dbReference type="PANTHER" id="PTHR44360">
    <property type="entry name" value="DNAJ HOMOLOG SUBFAMILY B MEMBER 9"/>
    <property type="match status" value="1"/>
</dbReference>
<evidence type="ECO:0000256" key="1">
    <source>
        <dbReference type="ARBA" id="ARBA00023186"/>
    </source>
</evidence>
<evidence type="ECO:0000256" key="6">
    <source>
        <dbReference type="SAM" id="MobiDB-lite"/>
    </source>
</evidence>
<feature type="region of interest" description="Disordered" evidence="6">
    <location>
        <begin position="1"/>
        <end position="32"/>
    </location>
</feature>
<evidence type="ECO:0000256" key="2">
    <source>
        <dbReference type="ARBA" id="ARBA00040158"/>
    </source>
</evidence>
<keyword evidence="1" id="KW-0143">Chaperone</keyword>
<dbReference type="InterPro" id="IPR036869">
    <property type="entry name" value="J_dom_sf"/>
</dbReference>
<feature type="compositionally biased region" description="Pro residues" evidence="6">
    <location>
        <begin position="13"/>
        <end position="25"/>
    </location>
</feature>
<dbReference type="Ensembl" id="ENSSPAT00000001625.1">
    <property type="protein sequence ID" value="ENSSPAP00000001595.1"/>
    <property type="gene ID" value="ENSSPAG00000001218.1"/>
</dbReference>
<comment type="function">
    <text evidence="4">Co-chaperone for Hsp70 protein HSPA5/BiP that acts as a key repressor of the ERN1/IRE1-mediated unfolded protein response (UPR). J domain-containing co-chaperones stimulate the ATPase activity of Hsp70 proteins and are required for efficient substrate recognition by Hsp70 proteins. In the unstressed endoplasmic reticulum, interacts with the luminal region of ERN1/IRE1 and selectively recruits HSPA5/BiP: HSPA5/BiP disrupts the dimerization of the active ERN1/IRE1 luminal region, thereby inactivating ERN1/IRE1. Also involved in endoplasmic reticulum-associated degradation (ERAD) of misfolded proteins. Required for survival of B-cell progenitors and normal antibody production.</text>
</comment>
<evidence type="ECO:0000256" key="3">
    <source>
        <dbReference type="ARBA" id="ARBA00041533"/>
    </source>
</evidence>
<dbReference type="SMART" id="SM00271">
    <property type="entry name" value="DnaJ"/>
    <property type="match status" value="1"/>
</dbReference>
<dbReference type="Gene3D" id="1.10.287.110">
    <property type="entry name" value="DnaJ domain"/>
    <property type="match status" value="1"/>
</dbReference>
<dbReference type="SUPFAM" id="SSF46565">
    <property type="entry name" value="Chaperone J-domain"/>
    <property type="match status" value="1"/>
</dbReference>
<dbReference type="PANTHER" id="PTHR44360:SF1">
    <property type="entry name" value="DNAJ HOMOLOG SUBFAMILY B MEMBER 9"/>
    <property type="match status" value="1"/>
</dbReference>
<evidence type="ECO:0000313" key="8">
    <source>
        <dbReference type="Ensembl" id="ENSSPAP00000001595.1"/>
    </source>
</evidence>
<evidence type="ECO:0000256" key="5">
    <source>
        <dbReference type="ARBA" id="ARBA00046365"/>
    </source>
</evidence>
<dbReference type="InterPro" id="IPR001623">
    <property type="entry name" value="DnaJ_domain"/>
</dbReference>
<protein>
    <recommendedName>
        <fullName evidence="2">DnaJ homolog subfamily B member 9</fullName>
    </recommendedName>
    <alternativeName>
        <fullName evidence="3">Endoplasmic reticulum DNA J domain-containing protein 4</fullName>
    </alternativeName>
</protein>
<organism evidence="8">
    <name type="scientific">Stegastes partitus</name>
    <name type="common">bicolor damselfish</name>
    <dbReference type="NCBI Taxonomy" id="144197"/>
    <lineage>
        <taxon>Eukaryota</taxon>
        <taxon>Metazoa</taxon>
        <taxon>Chordata</taxon>
        <taxon>Craniata</taxon>
        <taxon>Vertebrata</taxon>
        <taxon>Euteleostomi</taxon>
        <taxon>Actinopterygii</taxon>
        <taxon>Neopterygii</taxon>
        <taxon>Teleostei</taxon>
        <taxon>Neoteleostei</taxon>
        <taxon>Acanthomorphata</taxon>
        <taxon>Ovalentaria</taxon>
        <taxon>Pomacentridae</taxon>
        <taxon>Stegastes</taxon>
    </lineage>
</organism>
<reference evidence="8" key="1">
    <citation type="submission" date="2023-09" db="UniProtKB">
        <authorList>
            <consortium name="Ensembl"/>
        </authorList>
    </citation>
    <scope>IDENTIFICATION</scope>
</reference>
<accession>A0A3B4YZ41</accession>
<proteinExistence type="predicted"/>
<dbReference type="AlphaFoldDB" id="A0A3B4YZ41"/>
<feature type="domain" description="J" evidence="7">
    <location>
        <begin position="27"/>
        <end position="91"/>
    </location>
</feature>
<dbReference type="GO" id="GO:0051787">
    <property type="term" value="F:misfolded protein binding"/>
    <property type="evidence" value="ECO:0007669"/>
    <property type="project" value="TreeGrafter"/>
</dbReference>
<name>A0A3B4YZ41_9TELE</name>
<evidence type="ECO:0000259" key="7">
    <source>
        <dbReference type="PROSITE" id="PS50076"/>
    </source>
</evidence>
<dbReference type="STRING" id="144197.ENSSPAP00000001595"/>
<dbReference type="PRINTS" id="PR00625">
    <property type="entry name" value="JDOMAIN"/>
</dbReference>
<dbReference type="GO" id="GO:0051087">
    <property type="term" value="F:protein-folding chaperone binding"/>
    <property type="evidence" value="ECO:0007669"/>
    <property type="project" value="TreeGrafter"/>
</dbReference>
<dbReference type="GO" id="GO:0036503">
    <property type="term" value="P:ERAD pathway"/>
    <property type="evidence" value="ECO:0007669"/>
    <property type="project" value="TreeGrafter"/>
</dbReference>
<evidence type="ECO:0000256" key="4">
    <source>
        <dbReference type="ARBA" id="ARBA00045428"/>
    </source>
</evidence>
<dbReference type="Pfam" id="PF00226">
    <property type="entry name" value="DnaJ"/>
    <property type="match status" value="1"/>
</dbReference>
<dbReference type="GeneTree" id="ENSGT00940000176484"/>
<comment type="subunit">
    <text evidence="5">Interacts with HSPA5/BiP; interaction is direct. Interacts with ERN1/IRE1 (via the luminal region). Interacts with DERL1.</text>
</comment>
<dbReference type="PROSITE" id="PS50076">
    <property type="entry name" value="DNAJ_2"/>
    <property type="match status" value="1"/>
</dbReference>
<dbReference type="InterPro" id="IPR051948">
    <property type="entry name" value="Hsp70_co-chaperone_J-domain"/>
</dbReference>
<dbReference type="CDD" id="cd06257">
    <property type="entry name" value="DnaJ"/>
    <property type="match status" value="1"/>
</dbReference>
<dbReference type="GO" id="GO:0005783">
    <property type="term" value="C:endoplasmic reticulum"/>
    <property type="evidence" value="ECO:0007669"/>
    <property type="project" value="TreeGrafter"/>
</dbReference>
<sequence>MKSLQTPSSASPAPCPPPPPFPQPLPNYYDTLNVEPTATDSQIKKSFRKLAMKYHPDKNKSTDAEKTFREIAEAYTVLSNKDKRRLYDSVGHEAFLQNEASADQEDEYETSFSFRFSDVFSVFDDGPFVEEPHFHWSFDQAMEDEDAQFEHYSFDGPEFIVFCKKMQQYTLRMYVFLLLPSMTVRVEGLFSASTHCVTGLLVISGCKMCVQLLI</sequence>